<proteinExistence type="predicted"/>
<keyword evidence="1" id="KW-0732">Signal</keyword>
<dbReference type="NCBIfam" id="NF037995">
    <property type="entry name" value="TRAP_S1"/>
    <property type="match status" value="1"/>
</dbReference>
<organism evidence="2">
    <name type="scientific">marine sediment metagenome</name>
    <dbReference type="NCBI Taxonomy" id="412755"/>
    <lineage>
        <taxon>unclassified sequences</taxon>
        <taxon>metagenomes</taxon>
        <taxon>ecological metagenomes</taxon>
    </lineage>
</organism>
<dbReference type="Pfam" id="PF03480">
    <property type="entry name" value="DctP"/>
    <property type="match status" value="1"/>
</dbReference>
<dbReference type="PANTHER" id="PTHR33376">
    <property type="match status" value="1"/>
</dbReference>
<evidence type="ECO:0008006" key="3">
    <source>
        <dbReference type="Google" id="ProtNLM"/>
    </source>
</evidence>
<gene>
    <name evidence="2" type="ORF">S12H4_55571</name>
</gene>
<reference evidence="2" key="1">
    <citation type="journal article" date="2014" name="Front. Microbiol.">
        <title>High frequency of phylogenetically diverse reductive dehalogenase-homologous genes in deep subseafloor sedimentary metagenomes.</title>
        <authorList>
            <person name="Kawai M."/>
            <person name="Futagami T."/>
            <person name="Toyoda A."/>
            <person name="Takaki Y."/>
            <person name="Nishi S."/>
            <person name="Hori S."/>
            <person name="Arai W."/>
            <person name="Tsubouchi T."/>
            <person name="Morono Y."/>
            <person name="Uchiyama I."/>
            <person name="Ito T."/>
            <person name="Fujiyama A."/>
            <person name="Inagaki F."/>
            <person name="Takami H."/>
        </authorList>
    </citation>
    <scope>NUCLEOTIDE SEQUENCE</scope>
    <source>
        <strain evidence="2">Expedition CK06-06</strain>
    </source>
</reference>
<protein>
    <recommendedName>
        <fullName evidence="3">SsuA/THI5-like domain-containing protein</fullName>
    </recommendedName>
</protein>
<feature type="non-terminal residue" evidence="2">
    <location>
        <position position="222"/>
    </location>
</feature>
<dbReference type="InterPro" id="IPR018389">
    <property type="entry name" value="DctP_fam"/>
</dbReference>
<sequence>WDGLKLSNEVLGDWGEVISLSVGSTELFCHSNVKLETAADFKGVKFRTMGPWGEILTTYYGASVVTITGGEIYEAADRGVIDAFEYCPASINWPMGFHEVAKYIGIPGIHSPGAGSLVIVNRASWNALPDDLKSLLKDEFMTTAYQDLQLYMYEDSVAIQNYKDYGIEFFTLSDEFQQDITAKSKEFFMKEYVKDPEFKKLWDNLEEFVATYREQDVVNPRV</sequence>
<dbReference type="AlphaFoldDB" id="X1VVH1"/>
<evidence type="ECO:0000313" key="2">
    <source>
        <dbReference type="EMBL" id="GAJ21981.1"/>
    </source>
</evidence>
<comment type="caution">
    <text evidence="2">The sequence shown here is derived from an EMBL/GenBank/DDBJ whole genome shotgun (WGS) entry which is preliminary data.</text>
</comment>
<dbReference type="InterPro" id="IPR038404">
    <property type="entry name" value="TRAP_DctP_sf"/>
</dbReference>
<accession>X1VVH1</accession>
<dbReference type="EMBL" id="BARW01035661">
    <property type="protein sequence ID" value="GAJ21981.1"/>
    <property type="molecule type" value="Genomic_DNA"/>
</dbReference>
<dbReference type="PANTHER" id="PTHR33376:SF5">
    <property type="entry name" value="EXTRACYTOPLASMIC SOLUTE RECEPTOR PROTEIN"/>
    <property type="match status" value="1"/>
</dbReference>
<evidence type="ECO:0000256" key="1">
    <source>
        <dbReference type="ARBA" id="ARBA00022729"/>
    </source>
</evidence>
<name>X1VVH1_9ZZZZ</name>
<dbReference type="GO" id="GO:0055085">
    <property type="term" value="P:transmembrane transport"/>
    <property type="evidence" value="ECO:0007669"/>
    <property type="project" value="InterPro"/>
</dbReference>
<feature type="non-terminal residue" evidence="2">
    <location>
        <position position="1"/>
    </location>
</feature>
<dbReference type="Gene3D" id="3.40.190.170">
    <property type="entry name" value="Bacterial extracellular solute-binding protein, family 7"/>
    <property type="match status" value="1"/>
</dbReference>